<keyword evidence="2" id="KW-1185">Reference proteome</keyword>
<evidence type="ECO:0000313" key="1">
    <source>
        <dbReference type="EMBL" id="MCP2311131.1"/>
    </source>
</evidence>
<protein>
    <submittedName>
        <fullName evidence="1">Uncharacterized protein</fullName>
    </submittedName>
</protein>
<name>A0ABT1J225_9ACTN</name>
<dbReference type="EMBL" id="JAMZDX010000004">
    <property type="protein sequence ID" value="MCP2311131.1"/>
    <property type="molecule type" value="Genomic_DNA"/>
</dbReference>
<reference evidence="1 2" key="1">
    <citation type="submission" date="2022-06" db="EMBL/GenBank/DDBJ databases">
        <title>Sequencing the genomes of 1000 actinobacteria strains.</title>
        <authorList>
            <person name="Klenk H.-P."/>
        </authorList>
    </citation>
    <scope>NUCLEOTIDE SEQUENCE [LARGE SCALE GENOMIC DNA]</scope>
    <source>
        <strain evidence="1 2">DSM 41656</strain>
    </source>
</reference>
<evidence type="ECO:0000313" key="2">
    <source>
        <dbReference type="Proteomes" id="UP001206483"/>
    </source>
</evidence>
<accession>A0ABT1J225</accession>
<gene>
    <name evidence="1" type="ORF">FHR36_004294</name>
</gene>
<dbReference type="RefSeq" id="WP_253799769.1">
    <property type="nucleotide sequence ID" value="NZ_BAAAUB010000023.1"/>
</dbReference>
<comment type="caution">
    <text evidence="1">The sequence shown here is derived from an EMBL/GenBank/DDBJ whole genome shotgun (WGS) entry which is preliminary data.</text>
</comment>
<organism evidence="1 2">
    <name type="scientific">Kitasatospora paracochleata</name>
    <dbReference type="NCBI Taxonomy" id="58354"/>
    <lineage>
        <taxon>Bacteria</taxon>
        <taxon>Bacillati</taxon>
        <taxon>Actinomycetota</taxon>
        <taxon>Actinomycetes</taxon>
        <taxon>Kitasatosporales</taxon>
        <taxon>Streptomycetaceae</taxon>
        <taxon>Kitasatospora</taxon>
    </lineage>
</organism>
<sequence length="49" mass="5645">MTYQQLDAARATINERLREAEEYRLAVRAARGKNRLARRARQGLTSQNA</sequence>
<proteinExistence type="predicted"/>
<dbReference type="Proteomes" id="UP001206483">
    <property type="component" value="Unassembled WGS sequence"/>
</dbReference>